<accession>A0A133Y6C9</accession>
<dbReference type="Gene3D" id="3.30.1240.10">
    <property type="match status" value="1"/>
</dbReference>
<gene>
    <name evidence="1" type="ORF">HMPREF1872_01482</name>
</gene>
<keyword evidence="2" id="KW-1185">Reference proteome</keyword>
<evidence type="ECO:0000313" key="1">
    <source>
        <dbReference type="EMBL" id="KXB38762.1"/>
    </source>
</evidence>
<dbReference type="STRING" id="1497955.HMPREF1872_01482"/>
<protein>
    <submittedName>
        <fullName evidence="1">HAD hydrolase, family IIB</fullName>
    </submittedName>
</protein>
<dbReference type="PANTHER" id="PTHR10000">
    <property type="entry name" value="PHOSPHOSERINE PHOSPHATASE"/>
    <property type="match status" value="1"/>
</dbReference>
<sequence>MAIKLVVSDLDGTLLNKLSRLDIRTIQAVNALKERGIMFTFATGRTDLNTWYYAKLLNLDLPVIACNGSLIRYPFSDKALYQAFLPEEAVDSLVREFIRKQNDFCLYTPDAIYYPAVSKTVQRFCFYNRLASTINVPQIKLINFDTWSQGRTNLCPELTVKIYCHAPNEEARQHVIQLTSQFPNLIAVKCARAAVDIMLSSSDKAAGVKRLADSLGISWSEIATFGDEANDFNMLSLAGQGFVMKNANKKFIQRLPNAIVAENHNCHGFARAIYQYIL</sequence>
<dbReference type="AlphaFoldDB" id="A0A133Y6C9"/>
<reference evidence="2" key="1">
    <citation type="submission" date="2016-01" db="EMBL/GenBank/DDBJ databases">
        <authorList>
            <person name="Mitreva M."/>
            <person name="Pepin K.H."/>
            <person name="Mihindukulasuriya K.A."/>
            <person name="Fulton R."/>
            <person name="Fronick C."/>
            <person name="O'Laughlin M."/>
            <person name="Miner T."/>
            <person name="Herter B."/>
            <person name="Rosa B.A."/>
            <person name="Cordes M."/>
            <person name="Tomlinson C."/>
            <person name="Wollam A."/>
            <person name="Palsikar V.B."/>
            <person name="Mardis E.R."/>
            <person name="Wilson R.K."/>
        </authorList>
    </citation>
    <scope>NUCLEOTIDE SEQUENCE [LARGE SCALE GENOMIC DNA]</scope>
    <source>
        <strain evidence="2">KA00274</strain>
    </source>
</reference>
<dbReference type="InterPro" id="IPR006379">
    <property type="entry name" value="HAD-SF_hydro_IIB"/>
</dbReference>
<comment type="caution">
    <text evidence="1">The sequence shown here is derived from an EMBL/GenBank/DDBJ whole genome shotgun (WGS) entry which is preliminary data.</text>
</comment>
<dbReference type="OrthoDB" id="9781413at2"/>
<dbReference type="GO" id="GO:0005829">
    <property type="term" value="C:cytosol"/>
    <property type="evidence" value="ECO:0007669"/>
    <property type="project" value="TreeGrafter"/>
</dbReference>
<dbReference type="Proteomes" id="UP000070080">
    <property type="component" value="Unassembled WGS sequence"/>
</dbReference>
<dbReference type="InterPro" id="IPR023214">
    <property type="entry name" value="HAD_sf"/>
</dbReference>
<organism evidence="1 2">
    <name type="scientific">Amygdalobacter nucleatus</name>
    <dbReference type="NCBI Taxonomy" id="3029274"/>
    <lineage>
        <taxon>Bacteria</taxon>
        <taxon>Bacillati</taxon>
        <taxon>Bacillota</taxon>
        <taxon>Clostridia</taxon>
        <taxon>Eubacteriales</taxon>
        <taxon>Oscillospiraceae</taxon>
        <taxon>Amygdalobacter</taxon>
    </lineage>
</organism>
<dbReference type="PROSITE" id="PS01228">
    <property type="entry name" value="COF_1"/>
    <property type="match status" value="1"/>
</dbReference>
<dbReference type="InterPro" id="IPR036412">
    <property type="entry name" value="HAD-like_sf"/>
</dbReference>
<keyword evidence="1" id="KW-0378">Hydrolase</keyword>
<dbReference type="RefSeq" id="WP_066715206.1">
    <property type="nucleotide sequence ID" value="NZ_CP118869.1"/>
</dbReference>
<dbReference type="NCBIfam" id="TIGR01484">
    <property type="entry name" value="HAD-SF-IIB"/>
    <property type="match status" value="1"/>
</dbReference>
<proteinExistence type="predicted"/>
<dbReference type="EMBL" id="LSCV01000046">
    <property type="protein sequence ID" value="KXB38762.1"/>
    <property type="molecule type" value="Genomic_DNA"/>
</dbReference>
<dbReference type="GO" id="GO:0000287">
    <property type="term" value="F:magnesium ion binding"/>
    <property type="evidence" value="ECO:0007669"/>
    <property type="project" value="TreeGrafter"/>
</dbReference>
<dbReference type="SUPFAM" id="SSF56784">
    <property type="entry name" value="HAD-like"/>
    <property type="match status" value="1"/>
</dbReference>
<dbReference type="Pfam" id="PF08282">
    <property type="entry name" value="Hydrolase_3"/>
    <property type="match status" value="1"/>
</dbReference>
<dbReference type="Gene3D" id="3.40.50.1000">
    <property type="entry name" value="HAD superfamily/HAD-like"/>
    <property type="match status" value="1"/>
</dbReference>
<evidence type="ECO:0000313" key="2">
    <source>
        <dbReference type="Proteomes" id="UP000070080"/>
    </source>
</evidence>
<dbReference type="PANTHER" id="PTHR10000:SF8">
    <property type="entry name" value="HAD SUPERFAMILY HYDROLASE-LIKE, TYPE 3"/>
    <property type="match status" value="1"/>
</dbReference>
<dbReference type="GO" id="GO:0016791">
    <property type="term" value="F:phosphatase activity"/>
    <property type="evidence" value="ECO:0007669"/>
    <property type="project" value="UniProtKB-ARBA"/>
</dbReference>
<name>A0A133Y6C9_9FIRM</name>